<dbReference type="Proteomes" id="UP001264335">
    <property type="component" value="Unassembled WGS sequence"/>
</dbReference>
<comment type="caution">
    <text evidence="6">The sequence shown here is derived from an EMBL/GenBank/DDBJ whole genome shotgun (WGS) entry which is preliminary data.</text>
</comment>
<reference evidence="5 8" key="2">
    <citation type="submission" date="2023-03" db="EMBL/GenBank/DDBJ databases">
        <authorList>
            <person name="Shen W."/>
            <person name="Cai J."/>
        </authorList>
    </citation>
    <scope>NUCLEOTIDE SEQUENCE [LARGE SCALE GENOMIC DNA]</scope>
    <source>
        <strain evidence="5 8">Y2</strain>
    </source>
</reference>
<organism evidence="6 7">
    <name type="scientific">Enterococcus avium</name>
    <name type="common">Streptococcus avium</name>
    <dbReference type="NCBI Taxonomy" id="33945"/>
    <lineage>
        <taxon>Bacteria</taxon>
        <taxon>Bacillati</taxon>
        <taxon>Bacillota</taxon>
        <taxon>Bacilli</taxon>
        <taxon>Lactobacillales</taxon>
        <taxon>Enterococcaceae</taxon>
        <taxon>Enterococcus</taxon>
    </lineage>
</organism>
<accession>A0A2N8PZ99</accession>
<evidence type="ECO:0000313" key="7">
    <source>
        <dbReference type="Proteomes" id="UP000316316"/>
    </source>
</evidence>
<evidence type="ECO:0000313" key="5">
    <source>
        <dbReference type="EMBL" id="MDT2515096.1"/>
    </source>
</evidence>
<proteinExistence type="predicted"/>
<dbReference type="PANTHER" id="PTHR30185:SF18">
    <property type="entry name" value="TRANSCRIPTIONAL REGULATOR MTLR"/>
    <property type="match status" value="1"/>
</dbReference>
<dbReference type="InterPro" id="IPR013199">
    <property type="entry name" value="HTH_Mga_DNA-bd_dom"/>
</dbReference>
<dbReference type="InterPro" id="IPR036388">
    <property type="entry name" value="WH-like_DNA-bd_sf"/>
</dbReference>
<evidence type="ECO:0000313" key="8">
    <source>
        <dbReference type="Proteomes" id="UP001264335"/>
    </source>
</evidence>
<sequence>MNTYSYDLLVDKSIKRKIKILQILLEANRPVSLKTFSDLCDVSFKTIQQDVAYLIDNLPNALLLEEFNHTLSLEKYGPSREIVTYIDSLISDNPIFHIIESIFYEEKKDLVTYALDLYISESTMKNYIRTFRNVLKDFRLDLDTTTFSLVGDEANIRYFFFQYFRSIHESSAPIIHNDQYHEITEVLEKMKRDYDLNLNFDYYRATIWMFIIEKRIENQHFIEFDASILEKYENKDSYRRFKTAFSTYFHSKVPKENNRNQEILFSYFAQVDTIIYESNSSYLTNDFIQEFTEQDLLITNFFIASKQNLVLNHKAKSAIQSYLTNLSILTECTDLFQKYSRILIRKAKNNYSDTFSIWCHILKNHEYFSQVEDVAARLTLLYEVKKYNKKKVLFALTGDSSSVSYYKALAKKVIPNDVEYHFLFNRPLTNELLSTLQIDLCVYNFEPQLHLTSSDLYRLSDIPLDTEWQELQDLLFNI</sequence>
<keyword evidence="1" id="KW-0805">Transcription regulation</keyword>
<evidence type="ECO:0000256" key="1">
    <source>
        <dbReference type="ARBA" id="ARBA00023015"/>
    </source>
</evidence>
<dbReference type="Pfam" id="PF08280">
    <property type="entry name" value="HTH_Mga"/>
    <property type="match status" value="1"/>
</dbReference>
<dbReference type="InterPro" id="IPR007737">
    <property type="entry name" value="Mga_HTH"/>
</dbReference>
<dbReference type="Proteomes" id="UP000316316">
    <property type="component" value="Unassembled WGS sequence"/>
</dbReference>
<evidence type="ECO:0000259" key="4">
    <source>
        <dbReference type="Pfam" id="PF08280"/>
    </source>
</evidence>
<dbReference type="EMBL" id="PDXQ01000001">
    <property type="protein sequence ID" value="TRZ32710.1"/>
    <property type="molecule type" value="Genomic_DNA"/>
</dbReference>
<name>A0A2N8PZ99_ENTAV</name>
<dbReference type="Gene3D" id="1.10.10.10">
    <property type="entry name" value="Winged helix-like DNA-binding domain superfamily/Winged helix DNA-binding domain"/>
    <property type="match status" value="1"/>
</dbReference>
<feature type="domain" description="M protein trans-acting positive regulator (MGA) HTH" evidence="4">
    <location>
        <begin position="12"/>
        <end position="56"/>
    </location>
</feature>
<gene>
    <name evidence="6" type="ORF">AUF17_00890</name>
    <name evidence="5" type="ORF">P7D79_12800</name>
</gene>
<keyword evidence="2" id="KW-0804">Transcription</keyword>
<evidence type="ECO:0000259" key="3">
    <source>
        <dbReference type="Pfam" id="PF05043"/>
    </source>
</evidence>
<dbReference type="PANTHER" id="PTHR30185">
    <property type="entry name" value="CRYPTIC BETA-GLUCOSIDE BGL OPERON ANTITERMINATOR"/>
    <property type="match status" value="1"/>
</dbReference>
<dbReference type="Pfam" id="PF05043">
    <property type="entry name" value="Mga"/>
    <property type="match status" value="1"/>
</dbReference>
<dbReference type="RefSeq" id="WP_016179589.1">
    <property type="nucleotide sequence ID" value="NZ_CAAKNX010000079.1"/>
</dbReference>
<dbReference type="EMBL" id="JARPWY010000034">
    <property type="protein sequence ID" value="MDT2515096.1"/>
    <property type="molecule type" value="Genomic_DNA"/>
</dbReference>
<dbReference type="AlphaFoldDB" id="A0A2N8PZ99"/>
<evidence type="ECO:0000256" key="2">
    <source>
        <dbReference type="ARBA" id="ARBA00023163"/>
    </source>
</evidence>
<feature type="domain" description="Mga helix-turn-helix" evidence="3">
    <location>
        <begin position="86"/>
        <end position="164"/>
    </location>
</feature>
<reference evidence="6 7" key="1">
    <citation type="submission" date="2017-10" db="EMBL/GenBank/DDBJ databases">
        <title>FDA dAtabase for Regulatory Grade micrObial Sequences (FDA-ARGOS): Supporting development and validation of Infectious Disease Dx tests.</title>
        <authorList>
            <person name="Campos J."/>
            <person name="Goldberg B."/>
            <person name="Tallon L.J."/>
            <person name="Sadzewicz L."/>
            <person name="Sengamalay N."/>
            <person name="Ott S."/>
            <person name="Godinez A."/>
            <person name="Nagaraj S."/>
            <person name="Vyas G."/>
            <person name="Aluvathingal J."/>
            <person name="Nadendla S."/>
            <person name="Geyer C."/>
            <person name="Nandy P."/>
            <person name="Hobson J."/>
            <person name="Sichtig H."/>
        </authorList>
    </citation>
    <scope>NUCLEOTIDE SEQUENCE [LARGE SCALE GENOMIC DNA]</scope>
    <source>
        <strain evidence="6 7">FDAARGOS_185</strain>
    </source>
</reference>
<protein>
    <submittedName>
        <fullName evidence="5">Helix-turn-helix domain-containing protein</fullName>
    </submittedName>
</protein>
<dbReference type="InterPro" id="IPR050661">
    <property type="entry name" value="BglG_antiterminators"/>
</dbReference>
<evidence type="ECO:0000313" key="6">
    <source>
        <dbReference type="EMBL" id="TRZ32710.1"/>
    </source>
</evidence>